<reference evidence="11 12" key="1">
    <citation type="journal article" date="2019" name="Mol. Ecol. Resour.">
        <title>Improving Illumina assemblies with Hi-C and long reads: an example with the North African dromedary.</title>
        <authorList>
            <person name="Elbers J.P."/>
            <person name="Rogers M.F."/>
            <person name="Perelman P.L."/>
            <person name="Proskuryakova A.A."/>
            <person name="Serdyukova N.A."/>
            <person name="Johnson W.E."/>
            <person name="Horin P."/>
            <person name="Corander J."/>
            <person name="Murphy D."/>
            <person name="Burger P.A."/>
        </authorList>
    </citation>
    <scope>NUCLEOTIDE SEQUENCE [LARGE SCALE GENOMIC DNA]</scope>
    <source>
        <strain evidence="11">Drom800</strain>
        <tissue evidence="11">Blood</tissue>
    </source>
</reference>
<accession>A0A5N4EGJ8</accession>
<dbReference type="InterPro" id="IPR036116">
    <property type="entry name" value="FN3_sf"/>
</dbReference>
<dbReference type="InterPro" id="IPR013783">
    <property type="entry name" value="Ig-like_fold"/>
</dbReference>
<dbReference type="STRING" id="9838.ENSCDRP00005013163"/>
<keyword evidence="3" id="KW-0716">Sensory transduction</keyword>
<evidence type="ECO:0000313" key="11">
    <source>
        <dbReference type="EMBL" id="KAB1282470.1"/>
    </source>
</evidence>
<evidence type="ECO:0000256" key="9">
    <source>
        <dbReference type="ARBA" id="ARBA00023305"/>
    </source>
</evidence>
<dbReference type="EMBL" id="JWIN03000002">
    <property type="protein sequence ID" value="KAB1282470.1"/>
    <property type="molecule type" value="Genomic_DNA"/>
</dbReference>
<evidence type="ECO:0000256" key="2">
    <source>
        <dbReference type="ARBA" id="ARBA00004279"/>
    </source>
</evidence>
<comment type="caution">
    <text evidence="11">The sequence shown here is derived from an EMBL/GenBank/DDBJ whole genome shotgun (WGS) entry which is preliminary data.</text>
</comment>
<dbReference type="SUPFAM" id="SSF49265">
    <property type="entry name" value="Fibronectin type III"/>
    <property type="match status" value="1"/>
</dbReference>
<dbReference type="CDD" id="cd00063">
    <property type="entry name" value="FN3"/>
    <property type="match status" value="1"/>
</dbReference>
<dbReference type="GO" id="GO:0005789">
    <property type="term" value="C:endoplasmic reticulum membrane"/>
    <property type="evidence" value="ECO:0007669"/>
    <property type="project" value="UniProtKB-SubCell"/>
</dbReference>
<dbReference type="Proteomes" id="UP000299084">
    <property type="component" value="Unassembled WGS sequence"/>
</dbReference>
<keyword evidence="9" id="KW-0844">Vision</keyword>
<dbReference type="Pfam" id="PF00041">
    <property type="entry name" value="fn3"/>
    <property type="match status" value="1"/>
</dbReference>
<evidence type="ECO:0000256" key="5">
    <source>
        <dbReference type="ARBA" id="ARBA00022824"/>
    </source>
</evidence>
<feature type="domain" description="Fibronectin type-III" evidence="10">
    <location>
        <begin position="6"/>
        <end position="94"/>
    </location>
</feature>
<dbReference type="GO" id="GO:0007601">
    <property type="term" value="P:visual perception"/>
    <property type="evidence" value="ECO:0007669"/>
    <property type="project" value="UniProtKB-KW"/>
</dbReference>
<dbReference type="GO" id="GO:0030425">
    <property type="term" value="C:dendrite"/>
    <property type="evidence" value="ECO:0007669"/>
    <property type="project" value="UniProtKB-SubCell"/>
</dbReference>
<name>A0A5N4EGJ8_CAMDR</name>
<evidence type="ECO:0000256" key="1">
    <source>
        <dbReference type="ARBA" id="ARBA00004115"/>
    </source>
</evidence>
<keyword evidence="6" id="KW-1133">Transmembrane helix</keyword>
<dbReference type="FunFam" id="2.60.40.10:FF:001368">
    <property type="entry name" value="Leucine rich repeat, Ig-like and transmembrane domains 3"/>
    <property type="match status" value="1"/>
</dbReference>
<evidence type="ECO:0000256" key="4">
    <source>
        <dbReference type="ARBA" id="ARBA00022692"/>
    </source>
</evidence>
<dbReference type="Gene3D" id="2.60.40.10">
    <property type="entry name" value="Immunoglobulins"/>
    <property type="match status" value="1"/>
</dbReference>
<dbReference type="PROSITE" id="PS50853">
    <property type="entry name" value="FN3"/>
    <property type="match status" value="1"/>
</dbReference>
<keyword evidence="8" id="KW-0966">Cell projection</keyword>
<keyword evidence="5" id="KW-0256">Endoplasmic reticulum</keyword>
<evidence type="ECO:0000256" key="8">
    <source>
        <dbReference type="ARBA" id="ARBA00023273"/>
    </source>
</evidence>
<comment type="subcellular location">
    <subcellularLocation>
        <location evidence="2">Cell projection</location>
        <location evidence="2">Dendrite</location>
    </subcellularLocation>
    <subcellularLocation>
        <location evidence="1">Endoplasmic reticulum membrane</location>
        <topology evidence="1">Single-pass type I membrane protein</topology>
    </subcellularLocation>
</comment>
<organism evidence="11 12">
    <name type="scientific">Camelus dromedarius</name>
    <name type="common">Dromedary</name>
    <name type="synonym">Arabian camel</name>
    <dbReference type="NCBI Taxonomy" id="9838"/>
    <lineage>
        <taxon>Eukaryota</taxon>
        <taxon>Metazoa</taxon>
        <taxon>Chordata</taxon>
        <taxon>Craniata</taxon>
        <taxon>Vertebrata</taxon>
        <taxon>Euteleostomi</taxon>
        <taxon>Mammalia</taxon>
        <taxon>Eutheria</taxon>
        <taxon>Laurasiatheria</taxon>
        <taxon>Artiodactyla</taxon>
        <taxon>Tylopoda</taxon>
        <taxon>Camelidae</taxon>
        <taxon>Camelus</taxon>
    </lineage>
</organism>
<keyword evidence="12" id="KW-1185">Reference proteome</keyword>
<gene>
    <name evidence="11" type="ORF">Cadr_000001630</name>
</gene>
<keyword evidence="7" id="KW-0472">Membrane</keyword>
<proteinExistence type="predicted"/>
<dbReference type="InterPro" id="IPR003961">
    <property type="entry name" value="FN3_dom"/>
</dbReference>
<evidence type="ECO:0000313" key="12">
    <source>
        <dbReference type="Proteomes" id="UP000299084"/>
    </source>
</evidence>
<evidence type="ECO:0000256" key="6">
    <source>
        <dbReference type="ARBA" id="ARBA00022989"/>
    </source>
</evidence>
<evidence type="ECO:0000256" key="3">
    <source>
        <dbReference type="ARBA" id="ARBA00022606"/>
    </source>
</evidence>
<sequence>METNATIENLQVVSETKESVILTWNTINTTQNSEVTVLYSKYGEKDLLLLNADSSKNQVTINGLLPGRQYIACVCPKGMPPQKDQCITFSTDRVEEEGDSQGFFLMVNQNQVKPGLNFAQGGKANCWCGEMLTAKESTSVTLSLDLADEYASLSGRERLDIIANSMEFHRSHSPFIDITVCTVMSSHK</sequence>
<evidence type="ECO:0000256" key="7">
    <source>
        <dbReference type="ARBA" id="ARBA00023136"/>
    </source>
</evidence>
<evidence type="ECO:0000259" key="10">
    <source>
        <dbReference type="PROSITE" id="PS50853"/>
    </source>
</evidence>
<protein>
    <submittedName>
        <fullName evidence="11">Leucine-rich repeat</fullName>
    </submittedName>
</protein>
<keyword evidence="4" id="KW-0812">Transmembrane</keyword>
<dbReference type="AlphaFoldDB" id="A0A5N4EGJ8"/>